<proteinExistence type="predicted"/>
<evidence type="ECO:0000313" key="3">
    <source>
        <dbReference type="Proteomes" id="UP000637632"/>
    </source>
</evidence>
<dbReference type="InterPro" id="IPR007560">
    <property type="entry name" value="Restrct_endonuc_IV_Mrr"/>
</dbReference>
<gene>
    <name evidence="2" type="ORF">H8K26_00925</name>
</gene>
<dbReference type="Pfam" id="PF04471">
    <property type="entry name" value="Mrr_cat"/>
    <property type="match status" value="1"/>
</dbReference>
<evidence type="ECO:0000259" key="1">
    <source>
        <dbReference type="Pfam" id="PF04471"/>
    </source>
</evidence>
<keyword evidence="2" id="KW-0255">Endonuclease</keyword>
<dbReference type="InterPro" id="IPR011856">
    <property type="entry name" value="tRNA_endonuc-like_dom_sf"/>
</dbReference>
<reference evidence="2 3" key="1">
    <citation type="submission" date="2020-08" db="EMBL/GenBank/DDBJ databases">
        <title>Novel species isolated from subtropical streams in China.</title>
        <authorList>
            <person name="Lu H."/>
        </authorList>
    </citation>
    <scope>NUCLEOTIDE SEQUENCE [LARGE SCALE GENOMIC DNA]</scope>
    <source>
        <strain evidence="2 3">CCTCC AB 2015119</strain>
    </source>
</reference>
<keyword evidence="2" id="KW-0378">Hydrolase</keyword>
<dbReference type="RefSeq" id="WP_190476671.1">
    <property type="nucleotide sequence ID" value="NZ_JACOFT010000001.1"/>
</dbReference>
<dbReference type="GO" id="GO:0004519">
    <property type="term" value="F:endonuclease activity"/>
    <property type="evidence" value="ECO:0007669"/>
    <property type="project" value="UniProtKB-KW"/>
</dbReference>
<accession>A0ABR6XAN2</accession>
<dbReference type="EMBL" id="JACOFT010000001">
    <property type="protein sequence ID" value="MBC3809988.1"/>
    <property type="molecule type" value="Genomic_DNA"/>
</dbReference>
<evidence type="ECO:0000313" key="2">
    <source>
        <dbReference type="EMBL" id="MBC3809988.1"/>
    </source>
</evidence>
<dbReference type="InterPro" id="IPR011335">
    <property type="entry name" value="Restrct_endonuc-II-like"/>
</dbReference>
<protein>
    <submittedName>
        <fullName evidence="2">Restriction endonuclease</fullName>
    </submittedName>
</protein>
<dbReference type="Proteomes" id="UP000637632">
    <property type="component" value="Unassembled WGS sequence"/>
</dbReference>
<comment type="caution">
    <text evidence="2">The sequence shown here is derived from an EMBL/GenBank/DDBJ whole genome shotgun (WGS) entry which is preliminary data.</text>
</comment>
<dbReference type="SUPFAM" id="SSF52980">
    <property type="entry name" value="Restriction endonuclease-like"/>
    <property type="match status" value="1"/>
</dbReference>
<keyword evidence="3" id="KW-1185">Reference proteome</keyword>
<dbReference type="Gene3D" id="3.40.1350.10">
    <property type="match status" value="1"/>
</dbReference>
<keyword evidence="2" id="KW-0540">Nuclease</keyword>
<organism evidence="2 3">
    <name type="scientific">Undibacterium aquatile</name>
    <dbReference type="NCBI Taxonomy" id="1537398"/>
    <lineage>
        <taxon>Bacteria</taxon>
        <taxon>Pseudomonadati</taxon>
        <taxon>Pseudomonadota</taxon>
        <taxon>Betaproteobacteria</taxon>
        <taxon>Burkholderiales</taxon>
        <taxon>Oxalobacteraceae</taxon>
        <taxon>Undibacterium</taxon>
    </lineage>
</organism>
<sequence length="177" mass="20124">MKSLFELSPQAFEDHVRDWLLSTGANLSEFKITRLEKIEGAGGQYEIDVLVRLRLFEGADLVILVECKHHKNPIKRDVVMVLESKLRDTKAHKGMIFSTVDFQSGALTFAETHGIATLRVTDAGMEYMTRSLRPQIVVQTPNKCVAWMCTPTEQGYSMAIVSRNEHDALRKWLASEW</sequence>
<feature type="domain" description="Restriction endonuclease type IV Mrr" evidence="1">
    <location>
        <begin position="6"/>
        <end position="116"/>
    </location>
</feature>
<name>A0ABR6XAN2_9BURK</name>